<evidence type="ECO:0008006" key="3">
    <source>
        <dbReference type="Google" id="ProtNLM"/>
    </source>
</evidence>
<gene>
    <name evidence="1" type="ORF">EHQ69_15880</name>
</gene>
<proteinExistence type="predicted"/>
<dbReference type="SUPFAM" id="SSF56059">
    <property type="entry name" value="Glutathione synthetase ATP-binding domain-like"/>
    <property type="match status" value="1"/>
</dbReference>
<dbReference type="OrthoDB" id="314806at2"/>
<organism evidence="1 2">
    <name type="scientific">Leptospira congkakensis</name>
    <dbReference type="NCBI Taxonomy" id="2484932"/>
    <lineage>
        <taxon>Bacteria</taxon>
        <taxon>Pseudomonadati</taxon>
        <taxon>Spirochaetota</taxon>
        <taxon>Spirochaetia</taxon>
        <taxon>Leptospirales</taxon>
        <taxon>Leptospiraceae</taxon>
        <taxon>Leptospira</taxon>
    </lineage>
</organism>
<dbReference type="Proteomes" id="UP000298263">
    <property type="component" value="Unassembled WGS sequence"/>
</dbReference>
<comment type="caution">
    <text evidence="1">The sequence shown here is derived from an EMBL/GenBank/DDBJ whole genome shotgun (WGS) entry which is preliminary data.</text>
</comment>
<evidence type="ECO:0000313" key="1">
    <source>
        <dbReference type="EMBL" id="TGL87591.1"/>
    </source>
</evidence>
<name>A0A4Z1A853_9LEPT</name>
<dbReference type="AlphaFoldDB" id="A0A4Z1A853"/>
<accession>A0A4Z1A853</accession>
<dbReference type="EMBL" id="RQGP01000027">
    <property type="protein sequence ID" value="TGL87591.1"/>
    <property type="molecule type" value="Genomic_DNA"/>
</dbReference>
<sequence>MFFPISRPEDFVLVEELPSDEIYTHWKNSRLTPGTPIQEGDLLGEVSLVEWGCRNEWYEGRLQEDPIRIETSRYLNSKITQLDFRKHHSPLAAKVITSEEHLFAELEEAKLPLVLKSEFGLAGRNHIIFKSASDSWKMAQVNKKLFGFPILAESWVGEERFFDFSTLWDVRDGEFFYLTSTAMLIDKEGVFRGIRIGGTELPHSAHFLPPVMDLVKDTKGLIPKEYSGPCAIDGFLYREEGRVQVQPVSEFNFRYSIGRILWEVRKKRNPKPEVVSGILILPYPKQGSLDEWSTIQRLEKELDIHLVLLTPVRDLSGKPYQNTVLYFETTEEKEPSVVESIWESWMD</sequence>
<dbReference type="RefSeq" id="WP_135586547.1">
    <property type="nucleotide sequence ID" value="NZ_RQGO01000010.1"/>
</dbReference>
<protein>
    <recommendedName>
        <fullName evidence="3">ATP-grasp domain-containing protein</fullName>
    </recommendedName>
</protein>
<keyword evidence="2" id="KW-1185">Reference proteome</keyword>
<reference evidence="1" key="1">
    <citation type="journal article" date="2019" name="PLoS Negl. Trop. Dis.">
        <title>Revisiting the worldwide diversity of Leptospira species in the environment.</title>
        <authorList>
            <person name="Vincent A.T."/>
            <person name="Schiettekatte O."/>
            <person name="Bourhy P."/>
            <person name="Veyrier F.J."/>
            <person name="Picardeau M."/>
        </authorList>
    </citation>
    <scope>NUCLEOTIDE SEQUENCE [LARGE SCALE GENOMIC DNA]</scope>
    <source>
        <strain evidence="1">201702422</strain>
    </source>
</reference>
<evidence type="ECO:0000313" key="2">
    <source>
        <dbReference type="Proteomes" id="UP000298263"/>
    </source>
</evidence>